<sequence>MEAIASVQAQTYTNWEIIVVNDGSTEELTNEILSNLNMTGVQVIHTRNQGLPAARNNGIARATGEYVLPLDADDRIAATYVEKAMDEFKRNQEVKLVYCRGRYFGARTDAVPFNGNPFSLKDLLLYNFIFCSAFFRRNDFKAVGGYSVSMKGGWEDWDFWIRLLKDGGNVFQLPEELFFYRAKHSSMIEDVKQNVMLQQRLGEQLFSNNREVYFSVFGSPLEVYRQWQQLKQENDTVEAARQSVYATASYRLGHILLYPLKRLKDFLKK</sequence>
<evidence type="ECO:0000313" key="3">
    <source>
        <dbReference type="Proteomes" id="UP000294535"/>
    </source>
</evidence>
<evidence type="ECO:0000259" key="1">
    <source>
        <dbReference type="Pfam" id="PF00535"/>
    </source>
</evidence>
<dbReference type="InterPro" id="IPR001173">
    <property type="entry name" value="Glyco_trans_2-like"/>
</dbReference>
<dbReference type="InterPro" id="IPR029044">
    <property type="entry name" value="Nucleotide-diphossugar_trans"/>
</dbReference>
<dbReference type="GO" id="GO:0044010">
    <property type="term" value="P:single-species biofilm formation"/>
    <property type="evidence" value="ECO:0007669"/>
    <property type="project" value="TreeGrafter"/>
</dbReference>
<keyword evidence="2" id="KW-0808">Transferase</keyword>
<comment type="caution">
    <text evidence="2">The sequence shown here is derived from an EMBL/GenBank/DDBJ whole genome shotgun (WGS) entry which is preliminary data.</text>
</comment>
<dbReference type="EMBL" id="SNYF01000005">
    <property type="protein sequence ID" value="TDQ19377.1"/>
    <property type="molecule type" value="Genomic_DNA"/>
</dbReference>
<dbReference type="Pfam" id="PF00535">
    <property type="entry name" value="Glycos_transf_2"/>
    <property type="match status" value="1"/>
</dbReference>
<gene>
    <name evidence="2" type="ORF">DFQ04_1198</name>
</gene>
<organism evidence="2 3">
    <name type="scientific">Algoriphagus boseongensis</name>
    <dbReference type="NCBI Taxonomy" id="1442587"/>
    <lineage>
        <taxon>Bacteria</taxon>
        <taxon>Pseudomonadati</taxon>
        <taxon>Bacteroidota</taxon>
        <taxon>Cytophagia</taxon>
        <taxon>Cytophagales</taxon>
        <taxon>Cyclobacteriaceae</taxon>
        <taxon>Algoriphagus</taxon>
    </lineage>
</organism>
<dbReference type="Proteomes" id="UP000294535">
    <property type="component" value="Unassembled WGS sequence"/>
</dbReference>
<dbReference type="PANTHER" id="PTHR43685:SF2">
    <property type="entry name" value="GLYCOSYLTRANSFERASE 2-LIKE DOMAIN-CONTAINING PROTEIN"/>
    <property type="match status" value="1"/>
</dbReference>
<dbReference type="OrthoDB" id="6307329at2"/>
<dbReference type="InterPro" id="IPR050834">
    <property type="entry name" value="Glycosyltransf_2"/>
</dbReference>
<keyword evidence="2" id="KW-0328">Glycosyltransferase</keyword>
<dbReference type="Gene3D" id="3.90.550.10">
    <property type="entry name" value="Spore Coat Polysaccharide Biosynthesis Protein SpsA, Chain A"/>
    <property type="match status" value="1"/>
</dbReference>
<protein>
    <submittedName>
        <fullName evidence="2">Galactosyltransferase-like protein</fullName>
    </submittedName>
</protein>
<feature type="domain" description="Glycosyltransferase 2-like" evidence="1">
    <location>
        <begin position="2"/>
        <end position="136"/>
    </location>
</feature>
<proteinExistence type="predicted"/>
<reference evidence="2 3" key="1">
    <citation type="submission" date="2019-03" db="EMBL/GenBank/DDBJ databases">
        <title>Genomic Encyclopedia of Type Strains, Phase III (KMG-III): the genomes of soil and plant-associated and newly described type strains.</title>
        <authorList>
            <person name="Whitman W."/>
        </authorList>
    </citation>
    <scope>NUCLEOTIDE SEQUENCE [LARGE SCALE GENOMIC DNA]</scope>
    <source>
        <strain evidence="2 3">CECT 8446</strain>
    </source>
</reference>
<dbReference type="GO" id="GO:0016757">
    <property type="term" value="F:glycosyltransferase activity"/>
    <property type="evidence" value="ECO:0007669"/>
    <property type="project" value="UniProtKB-KW"/>
</dbReference>
<keyword evidence="3" id="KW-1185">Reference proteome</keyword>
<dbReference type="CDD" id="cd00761">
    <property type="entry name" value="Glyco_tranf_GTA_type"/>
    <property type="match status" value="1"/>
</dbReference>
<dbReference type="PANTHER" id="PTHR43685">
    <property type="entry name" value="GLYCOSYLTRANSFERASE"/>
    <property type="match status" value="1"/>
</dbReference>
<name>A0A4V3D2L1_9BACT</name>
<evidence type="ECO:0000313" key="2">
    <source>
        <dbReference type="EMBL" id="TDQ19377.1"/>
    </source>
</evidence>
<accession>A0A4V3D2L1</accession>
<dbReference type="AlphaFoldDB" id="A0A4V3D2L1"/>
<dbReference type="SUPFAM" id="SSF53448">
    <property type="entry name" value="Nucleotide-diphospho-sugar transferases"/>
    <property type="match status" value="1"/>
</dbReference>